<feature type="transmembrane region" description="Helical" evidence="7">
    <location>
        <begin position="158"/>
        <end position="181"/>
    </location>
</feature>
<reference evidence="9 10" key="1">
    <citation type="submission" date="2006-03" db="EMBL/GenBank/DDBJ databases">
        <title>Complete sequence of Rhodopseudomonas palustris BisB5.</title>
        <authorList>
            <consortium name="US DOE Joint Genome Institute"/>
            <person name="Copeland A."/>
            <person name="Lucas S."/>
            <person name="Lapidus A."/>
            <person name="Barry K."/>
            <person name="Detter J.C."/>
            <person name="Glavina del Rio T."/>
            <person name="Hammon N."/>
            <person name="Israni S."/>
            <person name="Dalin E."/>
            <person name="Tice H."/>
            <person name="Pitluck S."/>
            <person name="Chain P."/>
            <person name="Malfatti S."/>
            <person name="Shin M."/>
            <person name="Vergez L."/>
            <person name="Schmutz J."/>
            <person name="Larimer F."/>
            <person name="Land M."/>
            <person name="Hauser L."/>
            <person name="Pelletier D.A."/>
            <person name="Kyrpides N."/>
            <person name="Lykidis A."/>
            <person name="Oda Y."/>
            <person name="Harwood C.S."/>
            <person name="Richardson P."/>
        </authorList>
    </citation>
    <scope>NUCLEOTIDE SEQUENCE [LARGE SCALE GENOMIC DNA]</scope>
    <source>
        <strain evidence="9 10">BisB5</strain>
    </source>
</reference>
<evidence type="ECO:0000256" key="7">
    <source>
        <dbReference type="SAM" id="Phobius"/>
    </source>
</evidence>
<evidence type="ECO:0000313" key="10">
    <source>
        <dbReference type="Proteomes" id="UP000001818"/>
    </source>
</evidence>
<feature type="transmembrane region" description="Helical" evidence="7">
    <location>
        <begin position="248"/>
        <end position="267"/>
    </location>
</feature>
<dbReference type="SUPFAM" id="SSF103473">
    <property type="entry name" value="MFS general substrate transporter"/>
    <property type="match status" value="1"/>
</dbReference>
<feature type="transmembrane region" description="Helical" evidence="7">
    <location>
        <begin position="525"/>
        <end position="543"/>
    </location>
</feature>
<sequence length="554" mass="59793">MSTYAATQVRSSGMTKDERFVIVASSLGTVFEWYDFYLYGSLAAIIGAQFFSAYPPATRDIFALLAFAAGFLVRPFGAIVFGRVGDIVGRKYTFLVTILIMGLSTFIVGLLPNAATIGIAAPIILIGLRLLQGLALGGEYGGAATYVAEHAPPGKRGYYTSFIQTTATLGLFLSLMVILFTRTILGEAAFADWGWRVPFLVSVVLLGVSVWIRLRLNESPVFQKMKDEGKSSKAPLTEAFANWGNAKIVLIALFGAVMGQGVVWYTGQFYALFFLQSILKVDGYTSNLLIAWSLLLGTFFFIVFGWLSDKIGRKPIILTGCAIAALSFFPIFKAITSNANPALERAIETVKVEVVSDPALCGDLFNPVGTRVFTAPCDTARAYLSQSSVKYSTTNGPAGSGVKVLVNGTEVPYTDAKTSNPQVLATIQAAGYPKAGNSEIIKMSNPFDIFRPQVMAVIGLLFVLVLFVTMVYGPIAAMLVELFPTRIRYTSMSLPYHIGNGWFGGLLPATAFAIVASTGDIYAGLWYPIIFASITVVIGLIFLPETKHVDISKT</sequence>
<feature type="domain" description="Major facilitator superfamily (MFS) profile" evidence="8">
    <location>
        <begin position="21"/>
        <end position="547"/>
    </location>
</feature>
<dbReference type="InterPro" id="IPR005828">
    <property type="entry name" value="MFS_sugar_transport-like"/>
</dbReference>
<keyword evidence="6 7" id="KW-0472">Membrane</keyword>
<feature type="transmembrane region" description="Helical" evidence="7">
    <location>
        <begin position="61"/>
        <end position="80"/>
    </location>
</feature>
<dbReference type="KEGG" id="rpd:RPD_0835"/>
<feature type="transmembrane region" description="Helical" evidence="7">
    <location>
        <begin position="117"/>
        <end position="137"/>
    </location>
</feature>
<dbReference type="eggNOG" id="COG0477">
    <property type="taxonomic scope" value="Bacteria"/>
</dbReference>
<dbReference type="EMBL" id="CP000283">
    <property type="protein sequence ID" value="ABE38073.1"/>
    <property type="molecule type" value="Genomic_DNA"/>
</dbReference>
<proteinExistence type="predicted"/>
<evidence type="ECO:0000256" key="2">
    <source>
        <dbReference type="ARBA" id="ARBA00022448"/>
    </source>
</evidence>
<feature type="transmembrane region" description="Helical" evidence="7">
    <location>
        <begin position="193"/>
        <end position="216"/>
    </location>
</feature>
<accession>Q13CW6</accession>
<keyword evidence="5 7" id="KW-1133">Transmembrane helix</keyword>
<dbReference type="InterPro" id="IPR020846">
    <property type="entry name" value="MFS_dom"/>
</dbReference>
<evidence type="ECO:0000256" key="4">
    <source>
        <dbReference type="ARBA" id="ARBA00022692"/>
    </source>
</evidence>
<name>Q13CW6_RHOPS</name>
<feature type="transmembrane region" description="Helical" evidence="7">
    <location>
        <begin position="454"/>
        <end position="480"/>
    </location>
</feature>
<dbReference type="BioCyc" id="RPAL316057:RPD_RS04255-MONOMER"/>
<comment type="subcellular location">
    <subcellularLocation>
        <location evidence="1">Cell membrane</location>
        <topology evidence="1">Multi-pass membrane protein</topology>
    </subcellularLocation>
</comment>
<protein>
    <submittedName>
        <fullName evidence="9">General substrate transporter</fullName>
    </submittedName>
</protein>
<feature type="transmembrane region" description="Helical" evidence="7">
    <location>
        <begin position="287"/>
        <end position="307"/>
    </location>
</feature>
<evidence type="ECO:0000313" key="9">
    <source>
        <dbReference type="EMBL" id="ABE38073.1"/>
    </source>
</evidence>
<dbReference type="GO" id="GO:0005886">
    <property type="term" value="C:plasma membrane"/>
    <property type="evidence" value="ECO:0007669"/>
    <property type="project" value="UniProtKB-SubCell"/>
</dbReference>
<dbReference type="GO" id="GO:0022857">
    <property type="term" value="F:transmembrane transporter activity"/>
    <property type="evidence" value="ECO:0007669"/>
    <property type="project" value="InterPro"/>
</dbReference>
<dbReference type="Gene3D" id="1.20.1250.20">
    <property type="entry name" value="MFS general substrate transporter like domains"/>
    <property type="match status" value="3"/>
</dbReference>
<dbReference type="PANTHER" id="PTHR43045">
    <property type="entry name" value="SHIKIMATE TRANSPORTER"/>
    <property type="match status" value="1"/>
</dbReference>
<gene>
    <name evidence="9" type="ordered locus">RPD_0835</name>
</gene>
<evidence type="ECO:0000256" key="3">
    <source>
        <dbReference type="ARBA" id="ARBA00022475"/>
    </source>
</evidence>
<keyword evidence="3" id="KW-1003">Cell membrane</keyword>
<evidence type="ECO:0000256" key="5">
    <source>
        <dbReference type="ARBA" id="ARBA00022989"/>
    </source>
</evidence>
<dbReference type="CDD" id="cd17369">
    <property type="entry name" value="MFS_ShiA_like"/>
    <property type="match status" value="1"/>
</dbReference>
<organism evidence="9 10">
    <name type="scientific">Rhodopseudomonas palustris (strain BisB5)</name>
    <dbReference type="NCBI Taxonomy" id="316057"/>
    <lineage>
        <taxon>Bacteria</taxon>
        <taxon>Pseudomonadati</taxon>
        <taxon>Pseudomonadota</taxon>
        <taxon>Alphaproteobacteria</taxon>
        <taxon>Hyphomicrobiales</taxon>
        <taxon>Nitrobacteraceae</taxon>
        <taxon>Rhodopseudomonas</taxon>
    </lineage>
</organism>
<dbReference type="Proteomes" id="UP000001818">
    <property type="component" value="Chromosome"/>
</dbReference>
<dbReference type="AlphaFoldDB" id="Q13CW6"/>
<dbReference type="PANTHER" id="PTHR43045:SF7">
    <property type="entry name" value="MAJOR FACILITATOR SUPERFAMILY TRANSPORTER"/>
    <property type="match status" value="1"/>
</dbReference>
<evidence type="ECO:0000256" key="6">
    <source>
        <dbReference type="ARBA" id="ARBA00023136"/>
    </source>
</evidence>
<evidence type="ECO:0000259" key="8">
    <source>
        <dbReference type="PROSITE" id="PS50850"/>
    </source>
</evidence>
<keyword evidence="4 7" id="KW-0812">Transmembrane</keyword>
<dbReference type="Pfam" id="PF00083">
    <property type="entry name" value="Sugar_tr"/>
    <property type="match status" value="2"/>
</dbReference>
<feature type="transmembrane region" description="Helical" evidence="7">
    <location>
        <begin position="501"/>
        <end position="519"/>
    </location>
</feature>
<dbReference type="InterPro" id="IPR036259">
    <property type="entry name" value="MFS_trans_sf"/>
</dbReference>
<dbReference type="InterPro" id="IPR005829">
    <property type="entry name" value="Sugar_transporter_CS"/>
</dbReference>
<dbReference type="HOGENOM" id="CLU_001265_39_2_5"/>
<keyword evidence="2" id="KW-0813">Transport</keyword>
<dbReference type="PROSITE" id="PS50850">
    <property type="entry name" value="MFS"/>
    <property type="match status" value="1"/>
</dbReference>
<dbReference type="STRING" id="316057.RPD_0835"/>
<feature type="transmembrane region" description="Helical" evidence="7">
    <location>
        <begin position="92"/>
        <end position="111"/>
    </location>
</feature>
<dbReference type="PROSITE" id="PS00217">
    <property type="entry name" value="SUGAR_TRANSPORT_2"/>
    <property type="match status" value="1"/>
</dbReference>
<evidence type="ECO:0000256" key="1">
    <source>
        <dbReference type="ARBA" id="ARBA00004651"/>
    </source>
</evidence>